<feature type="transmembrane region" description="Helical" evidence="1">
    <location>
        <begin position="247"/>
        <end position="263"/>
    </location>
</feature>
<dbReference type="OMA" id="WGRIKEP"/>
<keyword evidence="1" id="KW-0812">Transmembrane</keyword>
<organism evidence="2">
    <name type="scientific">Dictyoglomus thermophilum</name>
    <dbReference type="NCBI Taxonomy" id="14"/>
    <lineage>
        <taxon>Bacteria</taxon>
        <taxon>Pseudomonadati</taxon>
        <taxon>Dictyoglomota</taxon>
        <taxon>Dictyoglomia</taxon>
        <taxon>Dictyoglomales</taxon>
        <taxon>Dictyoglomaceae</taxon>
        <taxon>Dictyoglomus</taxon>
    </lineage>
</organism>
<protein>
    <submittedName>
        <fullName evidence="2">Uncharacterized protein</fullName>
    </submittedName>
</protein>
<accession>A0A7V3ZH76</accession>
<sequence length="505" mass="60047">MKKIILLIFILIFLTSISYPQEPSFNISLGINSEWKLERFSPLFIEIYNPGNRLTLKIEVIYNQGLRYAGYCETIYQENVEIPPLATKKIEFLIPPIDFRYPLRVRIWHNNKLLREEKIEISFEKIVLPLILILGKNIPQLPISQKARILRIYDERLLPLNYKAYDTYDLVLIDKDFWKTLPQNLKNSITMYKILTGRVYFMDEIKKISLELLKIPPVSITIPHNTILYNPDISLLQGQKFLYPDRFTIVIALFVYFLFLFVWKRYLLRKRFSFIIFSIFILLSSVFGFQIKNYFEKDALAISEKSIIYLDPETFVAENYFNLSIFSPFKRNLSFNYSPNIFLLYNAYYQPQKGKISLIIDRKENNGKITIERNRVYFLEGLSFHFLPINIEFRELSDRFILNIENDANFDLKDLILKSGNAENYIGSIMRGERKSIVVWKSGLKEPSLLNEILKNYRFKTPLISQKKILLWGRIKEPINHFNFEYIKVDIYRDNILIIPLEEKE</sequence>
<comment type="caution">
    <text evidence="2">The sequence shown here is derived from an EMBL/GenBank/DDBJ whole genome shotgun (WGS) entry which is preliminary data.</text>
</comment>
<name>A0A7V3ZH76_DICTH</name>
<evidence type="ECO:0000256" key="1">
    <source>
        <dbReference type="SAM" id="Phobius"/>
    </source>
</evidence>
<keyword evidence="1" id="KW-1133">Transmembrane helix</keyword>
<evidence type="ECO:0000313" key="2">
    <source>
        <dbReference type="EMBL" id="HGK22899.1"/>
    </source>
</evidence>
<dbReference type="EMBL" id="DTDV01000001">
    <property type="protein sequence ID" value="HGK22899.1"/>
    <property type="molecule type" value="Genomic_DNA"/>
</dbReference>
<proteinExistence type="predicted"/>
<keyword evidence="1" id="KW-0472">Membrane</keyword>
<gene>
    <name evidence="2" type="ORF">ENU78_00360</name>
</gene>
<dbReference type="AlphaFoldDB" id="A0A7V3ZH76"/>
<reference evidence="2" key="1">
    <citation type="journal article" date="2020" name="mSystems">
        <title>Genome- and Community-Level Interaction Insights into Carbon Utilization and Element Cycling Functions of Hydrothermarchaeota in Hydrothermal Sediment.</title>
        <authorList>
            <person name="Zhou Z."/>
            <person name="Liu Y."/>
            <person name="Xu W."/>
            <person name="Pan J."/>
            <person name="Luo Z.H."/>
            <person name="Li M."/>
        </authorList>
    </citation>
    <scope>NUCLEOTIDE SEQUENCE [LARGE SCALE GENOMIC DNA]</scope>
    <source>
        <strain evidence="2">SpSt-70</strain>
    </source>
</reference>
<feature type="transmembrane region" description="Helical" evidence="1">
    <location>
        <begin position="272"/>
        <end position="291"/>
    </location>
</feature>